<keyword evidence="2" id="KW-0732">Signal</keyword>
<evidence type="ECO:0000313" key="3">
    <source>
        <dbReference type="EMBL" id="KAK7457984.1"/>
    </source>
</evidence>
<evidence type="ECO:0000256" key="2">
    <source>
        <dbReference type="SAM" id="SignalP"/>
    </source>
</evidence>
<reference evidence="3 4" key="1">
    <citation type="journal article" date="2023" name="Sci. Data">
        <title>Genome assembly of the Korean intertidal mud-creeper Batillaria attramentaria.</title>
        <authorList>
            <person name="Patra A.K."/>
            <person name="Ho P.T."/>
            <person name="Jun S."/>
            <person name="Lee S.J."/>
            <person name="Kim Y."/>
            <person name="Won Y.J."/>
        </authorList>
    </citation>
    <scope>NUCLEOTIDE SEQUENCE [LARGE SCALE GENOMIC DNA]</scope>
    <source>
        <strain evidence="3">Wonlab-2016</strain>
    </source>
</reference>
<organism evidence="3 4">
    <name type="scientific">Batillaria attramentaria</name>
    <dbReference type="NCBI Taxonomy" id="370345"/>
    <lineage>
        <taxon>Eukaryota</taxon>
        <taxon>Metazoa</taxon>
        <taxon>Spiralia</taxon>
        <taxon>Lophotrochozoa</taxon>
        <taxon>Mollusca</taxon>
        <taxon>Gastropoda</taxon>
        <taxon>Caenogastropoda</taxon>
        <taxon>Sorbeoconcha</taxon>
        <taxon>Cerithioidea</taxon>
        <taxon>Batillariidae</taxon>
        <taxon>Batillaria</taxon>
    </lineage>
</organism>
<dbReference type="AlphaFoldDB" id="A0ABD0J402"/>
<sequence length="304" mass="32414">MTANLLPVIVAVHIFFGVSEGFHVNEIVVWEVFYQKFVRYSGTCNGTSCSPIQEGFNATVLPAGNASVLTIDLRGVPSLNYNMVRCSSGGKTVNCTLRYAACPSATAVDTTPPHTTSSTEFVQNTTTTQTPPTSSYTDIADTFPISRTAETSKSGENTHTTSSTEFVQNISTCACTSTTPPTAPTDTTSTSYYTDSSSFSSPAAIGNEGDINMTVAIAASACDHPQPRVNQEYSPYTGLSVSRDATGQHTQHDYVNMATPEHNTSSSNADNHARDGAMQNTYESLQIGQGNDANTYDSLQITSR</sequence>
<dbReference type="Proteomes" id="UP001519460">
    <property type="component" value="Unassembled WGS sequence"/>
</dbReference>
<dbReference type="EMBL" id="JACVVK020000667">
    <property type="protein sequence ID" value="KAK7457984.1"/>
    <property type="molecule type" value="Genomic_DNA"/>
</dbReference>
<feature type="signal peptide" evidence="2">
    <location>
        <begin position="1"/>
        <end position="21"/>
    </location>
</feature>
<name>A0ABD0J402_9CAEN</name>
<feature type="region of interest" description="Disordered" evidence="1">
    <location>
        <begin position="108"/>
        <end position="163"/>
    </location>
</feature>
<feature type="compositionally biased region" description="Low complexity" evidence="1">
    <location>
        <begin position="115"/>
        <end position="137"/>
    </location>
</feature>
<proteinExistence type="predicted"/>
<keyword evidence="4" id="KW-1185">Reference proteome</keyword>
<gene>
    <name evidence="3" type="ORF">BaRGS_00039156</name>
</gene>
<evidence type="ECO:0000313" key="4">
    <source>
        <dbReference type="Proteomes" id="UP001519460"/>
    </source>
</evidence>
<feature type="region of interest" description="Disordered" evidence="1">
    <location>
        <begin position="178"/>
        <end position="197"/>
    </location>
</feature>
<protein>
    <submittedName>
        <fullName evidence="3">Uncharacterized protein</fullName>
    </submittedName>
</protein>
<feature type="compositionally biased region" description="Polar residues" evidence="1">
    <location>
        <begin position="148"/>
        <end position="163"/>
    </location>
</feature>
<feature type="chain" id="PRO_5044775418" evidence="2">
    <location>
        <begin position="22"/>
        <end position="304"/>
    </location>
</feature>
<feature type="region of interest" description="Disordered" evidence="1">
    <location>
        <begin position="285"/>
        <end position="304"/>
    </location>
</feature>
<accession>A0ABD0J402</accession>
<comment type="caution">
    <text evidence="3">The sequence shown here is derived from an EMBL/GenBank/DDBJ whole genome shotgun (WGS) entry which is preliminary data.</text>
</comment>
<evidence type="ECO:0000256" key="1">
    <source>
        <dbReference type="SAM" id="MobiDB-lite"/>
    </source>
</evidence>